<dbReference type="PANTHER" id="PTHR24198:SF165">
    <property type="entry name" value="ANKYRIN REPEAT-CONTAINING PROTEIN-RELATED"/>
    <property type="match status" value="1"/>
</dbReference>
<dbReference type="SUPFAM" id="SSF48403">
    <property type="entry name" value="Ankyrin repeat"/>
    <property type="match status" value="1"/>
</dbReference>
<dbReference type="PANTHER" id="PTHR24198">
    <property type="entry name" value="ANKYRIN REPEAT AND PROTEIN KINASE DOMAIN-CONTAINING PROTEIN"/>
    <property type="match status" value="1"/>
</dbReference>
<protein>
    <submittedName>
        <fullName evidence="1">Uncharacterized protein</fullName>
    </submittedName>
</protein>
<organism evidence="1 2">
    <name type="scientific">Rhizophlyctis rosea</name>
    <dbReference type="NCBI Taxonomy" id="64517"/>
    <lineage>
        <taxon>Eukaryota</taxon>
        <taxon>Fungi</taxon>
        <taxon>Fungi incertae sedis</taxon>
        <taxon>Chytridiomycota</taxon>
        <taxon>Chytridiomycota incertae sedis</taxon>
        <taxon>Chytridiomycetes</taxon>
        <taxon>Rhizophlyctidales</taxon>
        <taxon>Rhizophlyctidaceae</taxon>
        <taxon>Rhizophlyctis</taxon>
    </lineage>
</organism>
<dbReference type="EMBL" id="JADGJD010000468">
    <property type="protein sequence ID" value="KAJ3050824.1"/>
    <property type="molecule type" value="Genomic_DNA"/>
</dbReference>
<dbReference type="AlphaFoldDB" id="A0AAD5X5F5"/>
<proteinExistence type="predicted"/>
<dbReference type="Proteomes" id="UP001212841">
    <property type="component" value="Unassembled WGS sequence"/>
</dbReference>
<gene>
    <name evidence="1" type="ORF">HK097_008187</name>
</gene>
<keyword evidence="2" id="KW-1185">Reference proteome</keyword>
<name>A0AAD5X5F5_9FUNG</name>
<sequence length="380" mass="42980">MPSPTTATRVKLRNPSGLLLPPELIHLIAYRSPYTLARKFRLTCFWLRDWCKEADIRQYLLGPRRTWIWAAFEGRVDVLERIEAEGAEGDFAYCEGKLSRWEVALRIGAIRRHTEVVEYTLRHQDSLVGSFRGPRDDGPQLLIAVEEEPDVHRALSPNELSGLGPLSIACCNCDFPIVRLILDHGTTFRESSYAVRWAVNRDNADMVGYLIDWNPHFYLDALVYAAQYASLNCLQSVIDCKRSELHHWDLQMALIDAAVYGQNSSVKLLLQPGNRELNPQLPDGKATAFYLAMELGDPDLVPDLLESDADLVGVLEIATTKQEPEGSLEKLLKWIAKVNENSRRWNPFIVPVASLIFQAIEKHGASDRRVEAVIPMCLSM</sequence>
<comment type="caution">
    <text evidence="1">The sequence shown here is derived from an EMBL/GenBank/DDBJ whole genome shotgun (WGS) entry which is preliminary data.</text>
</comment>
<accession>A0AAD5X5F5</accession>
<evidence type="ECO:0000313" key="1">
    <source>
        <dbReference type="EMBL" id="KAJ3050824.1"/>
    </source>
</evidence>
<dbReference type="Gene3D" id="1.25.40.20">
    <property type="entry name" value="Ankyrin repeat-containing domain"/>
    <property type="match status" value="2"/>
</dbReference>
<dbReference type="InterPro" id="IPR036770">
    <property type="entry name" value="Ankyrin_rpt-contain_sf"/>
</dbReference>
<reference evidence="1" key="1">
    <citation type="submission" date="2020-05" db="EMBL/GenBank/DDBJ databases">
        <title>Phylogenomic resolution of chytrid fungi.</title>
        <authorList>
            <person name="Stajich J.E."/>
            <person name="Amses K."/>
            <person name="Simmons R."/>
            <person name="Seto K."/>
            <person name="Myers J."/>
            <person name="Bonds A."/>
            <person name="Quandt C.A."/>
            <person name="Barry K."/>
            <person name="Liu P."/>
            <person name="Grigoriev I."/>
            <person name="Longcore J.E."/>
            <person name="James T.Y."/>
        </authorList>
    </citation>
    <scope>NUCLEOTIDE SEQUENCE</scope>
    <source>
        <strain evidence="1">JEL0318</strain>
    </source>
</reference>
<evidence type="ECO:0000313" key="2">
    <source>
        <dbReference type="Proteomes" id="UP001212841"/>
    </source>
</evidence>